<name>A0A0F9GV72_9ZZZZ</name>
<dbReference type="PANTHER" id="PTHR13696:SF96">
    <property type="entry name" value="COBQ_COBB_MIND_PARA NUCLEOTIDE BINDING DOMAIN-CONTAINING PROTEIN"/>
    <property type="match status" value="1"/>
</dbReference>
<organism evidence="2">
    <name type="scientific">marine sediment metagenome</name>
    <dbReference type="NCBI Taxonomy" id="412755"/>
    <lineage>
        <taxon>unclassified sequences</taxon>
        <taxon>metagenomes</taxon>
        <taxon>ecological metagenomes</taxon>
    </lineage>
</organism>
<dbReference type="InterPro" id="IPR025669">
    <property type="entry name" value="AAA_dom"/>
</dbReference>
<sequence>MKIITLASAKGGVAKSASAISISYIFSQLGYKVLLIDTDPQNAVTRHFVNTEQIKHKTLRQLFLKKQYIHECLIPAYDGLI</sequence>
<dbReference type="InterPro" id="IPR050678">
    <property type="entry name" value="DNA_Partitioning_ATPase"/>
</dbReference>
<accession>A0A0F9GV72</accession>
<dbReference type="AlphaFoldDB" id="A0A0F9GV72"/>
<evidence type="ECO:0000313" key="2">
    <source>
        <dbReference type="EMBL" id="KKM02669.1"/>
    </source>
</evidence>
<dbReference type="SUPFAM" id="SSF52540">
    <property type="entry name" value="P-loop containing nucleoside triphosphate hydrolases"/>
    <property type="match status" value="1"/>
</dbReference>
<reference evidence="2" key="1">
    <citation type="journal article" date="2015" name="Nature">
        <title>Complex archaea that bridge the gap between prokaryotes and eukaryotes.</title>
        <authorList>
            <person name="Spang A."/>
            <person name="Saw J.H."/>
            <person name="Jorgensen S.L."/>
            <person name="Zaremba-Niedzwiedzka K."/>
            <person name="Martijn J."/>
            <person name="Lind A.E."/>
            <person name="van Eijk R."/>
            <person name="Schleper C."/>
            <person name="Guy L."/>
            <person name="Ettema T.J."/>
        </authorList>
    </citation>
    <scope>NUCLEOTIDE SEQUENCE</scope>
</reference>
<evidence type="ECO:0000259" key="1">
    <source>
        <dbReference type="Pfam" id="PF13614"/>
    </source>
</evidence>
<dbReference type="Gene3D" id="3.40.50.300">
    <property type="entry name" value="P-loop containing nucleotide triphosphate hydrolases"/>
    <property type="match status" value="1"/>
</dbReference>
<dbReference type="PANTHER" id="PTHR13696">
    <property type="entry name" value="P-LOOP CONTAINING NUCLEOSIDE TRIPHOSPHATE HYDROLASE"/>
    <property type="match status" value="1"/>
</dbReference>
<feature type="domain" description="AAA" evidence="1">
    <location>
        <begin position="1"/>
        <end position="74"/>
    </location>
</feature>
<gene>
    <name evidence="2" type="ORF">LCGC14_1782090</name>
</gene>
<protein>
    <recommendedName>
        <fullName evidence="1">AAA domain-containing protein</fullName>
    </recommendedName>
</protein>
<dbReference type="CDD" id="cd02042">
    <property type="entry name" value="ParAB_family"/>
    <property type="match status" value="1"/>
</dbReference>
<dbReference type="Pfam" id="PF13614">
    <property type="entry name" value="AAA_31"/>
    <property type="match status" value="1"/>
</dbReference>
<proteinExistence type="predicted"/>
<dbReference type="InterPro" id="IPR027417">
    <property type="entry name" value="P-loop_NTPase"/>
</dbReference>
<comment type="caution">
    <text evidence="2">The sequence shown here is derived from an EMBL/GenBank/DDBJ whole genome shotgun (WGS) entry which is preliminary data.</text>
</comment>
<dbReference type="EMBL" id="LAZR01016868">
    <property type="protein sequence ID" value="KKM02669.1"/>
    <property type="molecule type" value="Genomic_DNA"/>
</dbReference>